<evidence type="ECO:0000313" key="1">
    <source>
        <dbReference type="EMBL" id="KAI5655286.1"/>
    </source>
</evidence>
<organism evidence="1 2">
    <name type="scientific">Catharanthus roseus</name>
    <name type="common">Madagascar periwinkle</name>
    <name type="synonym">Vinca rosea</name>
    <dbReference type="NCBI Taxonomy" id="4058"/>
    <lineage>
        <taxon>Eukaryota</taxon>
        <taxon>Viridiplantae</taxon>
        <taxon>Streptophyta</taxon>
        <taxon>Embryophyta</taxon>
        <taxon>Tracheophyta</taxon>
        <taxon>Spermatophyta</taxon>
        <taxon>Magnoliopsida</taxon>
        <taxon>eudicotyledons</taxon>
        <taxon>Gunneridae</taxon>
        <taxon>Pentapetalae</taxon>
        <taxon>asterids</taxon>
        <taxon>lamiids</taxon>
        <taxon>Gentianales</taxon>
        <taxon>Apocynaceae</taxon>
        <taxon>Rauvolfioideae</taxon>
        <taxon>Vinceae</taxon>
        <taxon>Catharanthinae</taxon>
        <taxon>Catharanthus</taxon>
    </lineage>
</organism>
<evidence type="ECO:0000313" key="2">
    <source>
        <dbReference type="Proteomes" id="UP001060085"/>
    </source>
</evidence>
<name>A0ACC0A3E8_CATRO</name>
<reference evidence="2" key="1">
    <citation type="journal article" date="2023" name="Nat. Plants">
        <title>Single-cell RNA sequencing provides a high-resolution roadmap for understanding the multicellular compartmentation of specialized metabolism.</title>
        <authorList>
            <person name="Sun S."/>
            <person name="Shen X."/>
            <person name="Li Y."/>
            <person name="Li Y."/>
            <person name="Wang S."/>
            <person name="Li R."/>
            <person name="Zhang H."/>
            <person name="Shen G."/>
            <person name="Guo B."/>
            <person name="Wei J."/>
            <person name="Xu J."/>
            <person name="St-Pierre B."/>
            <person name="Chen S."/>
            <person name="Sun C."/>
        </authorList>
    </citation>
    <scope>NUCLEOTIDE SEQUENCE [LARGE SCALE GENOMIC DNA]</scope>
</reference>
<dbReference type="EMBL" id="CM044707">
    <property type="protein sequence ID" value="KAI5655286.1"/>
    <property type="molecule type" value="Genomic_DNA"/>
</dbReference>
<proteinExistence type="predicted"/>
<sequence>MGLISHKVERKEIKEGDHIYTWRNGFAYSHHGIYVGGNKVVHFTCEKDPDKSGGFIASSYSPSKVSLLDFSSFCSNKLPACLNIPDCGYKKPGSGVVLSCLDCFLGRDSVYRFEYGISGVGFVMKLRGGTCTTAKSDAPKEVIGRAMYLLHNGYGNYDVFENNCEDFALYCKTGLLIHDQDSPGRSGQVYGGLGAPVAAVLSTSLRLFMSNPIGLAAAGVSMYCLSRYATDIGVRNDVIKVEVEDIVLFRGSEGKPTKINKPDGESVSLDQTDIPAPKRQRSS</sequence>
<keyword evidence="2" id="KW-1185">Reference proteome</keyword>
<dbReference type="Proteomes" id="UP001060085">
    <property type="component" value="Linkage Group LG07"/>
</dbReference>
<protein>
    <submittedName>
        <fullName evidence="1">Uncharacterized protein</fullName>
    </submittedName>
</protein>
<accession>A0ACC0A3E8</accession>
<gene>
    <name evidence="1" type="ORF">M9H77_32473</name>
</gene>
<comment type="caution">
    <text evidence="1">The sequence shown here is derived from an EMBL/GenBank/DDBJ whole genome shotgun (WGS) entry which is preliminary data.</text>
</comment>